<keyword evidence="11" id="KW-1185">Reference proteome</keyword>
<feature type="transmembrane region" description="Helical" evidence="9">
    <location>
        <begin position="230"/>
        <end position="251"/>
    </location>
</feature>
<feature type="transmembrane region" description="Helical" evidence="9">
    <location>
        <begin position="6"/>
        <end position="22"/>
    </location>
</feature>
<keyword evidence="4 9" id="KW-0812">Transmembrane</keyword>
<feature type="active site" description="Proton donor" evidence="8">
    <location>
        <position position="191"/>
    </location>
</feature>
<evidence type="ECO:0000256" key="8">
    <source>
        <dbReference type="PIRSR" id="PIRSR025737-1"/>
    </source>
</evidence>
<keyword evidence="2" id="KW-1003">Cell membrane</keyword>
<proteinExistence type="predicted"/>
<dbReference type="NCBIfam" id="TIGR04125">
    <property type="entry name" value="exosort_PGF_TRM"/>
    <property type="match status" value="1"/>
</dbReference>
<dbReference type="InterPro" id="IPR026392">
    <property type="entry name" value="Exo/Archaeosortase_dom"/>
</dbReference>
<dbReference type="EMBL" id="PGCK01000007">
    <property type="protein sequence ID" value="MCD1295125.1"/>
    <property type="molecule type" value="Genomic_DNA"/>
</dbReference>
<dbReference type="GO" id="GO:0005886">
    <property type="term" value="C:plasma membrane"/>
    <property type="evidence" value="ECO:0007669"/>
    <property type="project" value="UniProtKB-SubCell"/>
</dbReference>
<feature type="transmembrane region" description="Helical" evidence="9">
    <location>
        <begin position="29"/>
        <end position="49"/>
    </location>
</feature>
<evidence type="ECO:0000256" key="6">
    <source>
        <dbReference type="ARBA" id="ARBA00022989"/>
    </source>
</evidence>
<dbReference type="InterPro" id="IPR014522">
    <property type="entry name" value="ArtA"/>
</dbReference>
<keyword evidence="6 9" id="KW-1133">Transmembrane helix</keyword>
<dbReference type="GO" id="GO:0008233">
    <property type="term" value="F:peptidase activity"/>
    <property type="evidence" value="ECO:0007669"/>
    <property type="project" value="UniProtKB-KW"/>
</dbReference>
<evidence type="ECO:0000256" key="3">
    <source>
        <dbReference type="ARBA" id="ARBA00022670"/>
    </source>
</evidence>
<dbReference type="RefSeq" id="WP_230741975.1">
    <property type="nucleotide sequence ID" value="NZ_PGCK01000007.1"/>
</dbReference>
<evidence type="ECO:0000313" key="11">
    <source>
        <dbReference type="Proteomes" id="UP001320159"/>
    </source>
</evidence>
<name>A0AAP2W551_9EURY</name>
<keyword evidence="7 9" id="KW-0472">Membrane</keyword>
<evidence type="ECO:0000313" key="10">
    <source>
        <dbReference type="EMBL" id="MCD1295125.1"/>
    </source>
</evidence>
<dbReference type="Proteomes" id="UP001320159">
    <property type="component" value="Unassembled WGS sequence"/>
</dbReference>
<evidence type="ECO:0000256" key="7">
    <source>
        <dbReference type="ARBA" id="ARBA00023136"/>
    </source>
</evidence>
<evidence type="ECO:0000256" key="5">
    <source>
        <dbReference type="ARBA" id="ARBA00022801"/>
    </source>
</evidence>
<feature type="active site" description="Acyl-thioester intermediate" evidence="8">
    <location>
        <position position="150"/>
    </location>
</feature>
<dbReference type="InterPro" id="IPR019127">
    <property type="entry name" value="Exosortase"/>
</dbReference>
<dbReference type="PIRSF" id="PIRSF025737">
    <property type="entry name" value="Cyco1"/>
    <property type="match status" value="1"/>
</dbReference>
<evidence type="ECO:0000256" key="9">
    <source>
        <dbReference type="SAM" id="Phobius"/>
    </source>
</evidence>
<dbReference type="Pfam" id="PF09721">
    <property type="entry name" value="Exosortase_EpsH"/>
    <property type="match status" value="1"/>
</dbReference>
<evidence type="ECO:0000256" key="2">
    <source>
        <dbReference type="ARBA" id="ARBA00022475"/>
    </source>
</evidence>
<feature type="transmembrane region" description="Helical" evidence="9">
    <location>
        <begin position="55"/>
        <end position="76"/>
    </location>
</feature>
<keyword evidence="3" id="KW-0645">Protease</keyword>
<feature type="transmembrane region" description="Helical" evidence="9">
    <location>
        <begin position="176"/>
        <end position="199"/>
    </location>
</feature>
<comment type="subcellular location">
    <subcellularLocation>
        <location evidence="1">Cell membrane</location>
        <topology evidence="1">Multi-pass membrane protein</topology>
    </subcellularLocation>
</comment>
<evidence type="ECO:0000256" key="4">
    <source>
        <dbReference type="ARBA" id="ARBA00022692"/>
    </source>
</evidence>
<reference evidence="10 11" key="1">
    <citation type="submission" date="2017-11" db="EMBL/GenBank/DDBJ databases">
        <title>Isolation and Characterization of Family Methanocellaceae Species from Potential Methane Hydrate Area Offshore Southwestern Taiwan.</title>
        <authorList>
            <person name="Zhang W.-L."/>
            <person name="Chen W.-C."/>
            <person name="Lai M.-C."/>
            <person name="Chen S.-C."/>
        </authorList>
    </citation>
    <scope>NUCLEOTIDE SEQUENCE [LARGE SCALE GENOMIC DNA]</scope>
    <source>
        <strain evidence="10 11">CWC-04</strain>
    </source>
</reference>
<dbReference type="AlphaFoldDB" id="A0AAP2W551"/>
<dbReference type="GO" id="GO:0006508">
    <property type="term" value="P:proteolysis"/>
    <property type="evidence" value="ECO:0007669"/>
    <property type="project" value="UniProtKB-KW"/>
</dbReference>
<evidence type="ECO:0000256" key="1">
    <source>
        <dbReference type="ARBA" id="ARBA00004651"/>
    </source>
</evidence>
<keyword evidence="5" id="KW-0378">Hydrolase</keyword>
<protein>
    <submittedName>
        <fullName evidence="10">Archaeosortase A</fullName>
    </submittedName>
</protein>
<gene>
    <name evidence="10" type="primary">artA</name>
    <name evidence="10" type="ORF">CUJ83_08955</name>
</gene>
<dbReference type="NCBIfam" id="TIGR04178">
    <property type="entry name" value="exo_archaeo"/>
    <property type="match status" value="1"/>
</dbReference>
<sequence length="289" mass="32570">MEFIDIMLWASLLLFVIGALLPKDKGFKVAAAGWILFGFRWGVLTPDFYFNEHNILYTIACALAIPVTLYMAYIMVRYERESLMILTRSAAISSIFYFPFANIPELNRWLIDFTTSVTIASVNAFGQGALRTDFDMIMLNGFPVQIILACTAIQSMALFVGVVGCIKAPLDRKVKAFMISVPVIYLLNFVRNTFVISAYGNQWFQIIPETIVGWTGEPASYASFFWAHNVLAELGSIIALIFISYAVITLLPETITYIRDIFKLINIENVKRSLKGQEIAEAIPIPREK</sequence>
<comment type="caution">
    <text evidence="10">The sequence shown here is derived from an EMBL/GenBank/DDBJ whole genome shotgun (WGS) entry which is preliminary data.</text>
</comment>
<feature type="transmembrane region" description="Helical" evidence="9">
    <location>
        <begin position="142"/>
        <end position="164"/>
    </location>
</feature>
<accession>A0AAP2W551</accession>
<organism evidence="10 11">
    <name type="scientific">Methanooceanicella nereidis</name>
    <dbReference type="NCBI Taxonomy" id="2052831"/>
    <lineage>
        <taxon>Archaea</taxon>
        <taxon>Methanobacteriati</taxon>
        <taxon>Methanobacteriota</taxon>
        <taxon>Stenosarchaea group</taxon>
        <taxon>Methanomicrobia</taxon>
        <taxon>Methanocellales</taxon>
        <taxon>Methanocellaceae</taxon>
        <taxon>Methanooceanicella</taxon>
    </lineage>
</organism>
<feature type="transmembrane region" description="Helical" evidence="9">
    <location>
        <begin position="83"/>
        <end position="100"/>
    </location>
</feature>